<feature type="non-terminal residue" evidence="1">
    <location>
        <position position="1"/>
    </location>
</feature>
<dbReference type="EMBL" id="GL435180">
    <property type="protein sequence ID" value="EFN73864.1"/>
    <property type="molecule type" value="Genomic_DNA"/>
</dbReference>
<evidence type="ECO:0000313" key="1">
    <source>
        <dbReference type="EMBL" id="EFN73864.1"/>
    </source>
</evidence>
<organism evidence="2">
    <name type="scientific">Camponotus floridanus</name>
    <name type="common">Florida carpenter ant</name>
    <dbReference type="NCBI Taxonomy" id="104421"/>
    <lineage>
        <taxon>Eukaryota</taxon>
        <taxon>Metazoa</taxon>
        <taxon>Ecdysozoa</taxon>
        <taxon>Arthropoda</taxon>
        <taxon>Hexapoda</taxon>
        <taxon>Insecta</taxon>
        <taxon>Pterygota</taxon>
        <taxon>Neoptera</taxon>
        <taxon>Endopterygota</taxon>
        <taxon>Hymenoptera</taxon>
        <taxon>Apocrita</taxon>
        <taxon>Aculeata</taxon>
        <taxon>Formicoidea</taxon>
        <taxon>Formicidae</taxon>
        <taxon>Formicinae</taxon>
        <taxon>Camponotus</taxon>
    </lineage>
</organism>
<sequence>TGGIFKRVRESMRRHVTACIQENGEHF</sequence>
<dbReference type="AlphaFoldDB" id="E1ZY74"/>
<gene>
    <name evidence="1" type="ORF">EAG_04451</name>
</gene>
<accession>E1ZY74</accession>
<feature type="non-terminal residue" evidence="1">
    <location>
        <position position="27"/>
    </location>
</feature>
<keyword evidence="2" id="KW-1185">Reference proteome</keyword>
<reference evidence="1 2" key="1">
    <citation type="journal article" date="2010" name="Science">
        <title>Genomic comparison of the ants Camponotus floridanus and Harpegnathos saltator.</title>
        <authorList>
            <person name="Bonasio R."/>
            <person name="Zhang G."/>
            <person name="Ye C."/>
            <person name="Mutti N.S."/>
            <person name="Fang X."/>
            <person name="Qin N."/>
            <person name="Donahue G."/>
            <person name="Yang P."/>
            <person name="Li Q."/>
            <person name="Li C."/>
            <person name="Zhang P."/>
            <person name="Huang Z."/>
            <person name="Berger S.L."/>
            <person name="Reinberg D."/>
            <person name="Wang J."/>
            <person name="Liebig J."/>
        </authorList>
    </citation>
    <scope>NUCLEOTIDE SEQUENCE [LARGE SCALE GENOMIC DNA]</scope>
    <source>
        <strain evidence="2">C129</strain>
    </source>
</reference>
<dbReference type="InParanoid" id="E1ZY74"/>
<protein>
    <submittedName>
        <fullName evidence="1">Uncharacterized protein</fullName>
    </submittedName>
</protein>
<dbReference type="Proteomes" id="UP000000311">
    <property type="component" value="Unassembled WGS sequence"/>
</dbReference>
<evidence type="ECO:0000313" key="2">
    <source>
        <dbReference type="Proteomes" id="UP000000311"/>
    </source>
</evidence>
<name>E1ZY74_CAMFO</name>
<proteinExistence type="predicted"/>